<dbReference type="EMBL" id="MHLP01000035">
    <property type="protein sequence ID" value="OGZ11604.1"/>
    <property type="molecule type" value="Genomic_DNA"/>
</dbReference>
<feature type="active site" description="Proton donor" evidence="12">
    <location>
        <position position="119"/>
    </location>
</feature>
<evidence type="ECO:0000256" key="5">
    <source>
        <dbReference type="ARBA" id="ARBA00022679"/>
    </source>
</evidence>
<keyword evidence="9 12" id="KW-0961">Cell wall biogenesis/degradation</keyword>
<evidence type="ECO:0000313" key="14">
    <source>
        <dbReference type="EMBL" id="OGZ11604.1"/>
    </source>
</evidence>
<keyword evidence="3 12" id="KW-0963">Cytoplasm</keyword>
<feature type="binding site" evidence="12">
    <location>
        <begin position="124"/>
        <end position="128"/>
    </location>
    <ligand>
        <name>UDP-N-acetyl-alpha-D-glucosamine</name>
        <dbReference type="ChEBI" id="CHEBI:57705"/>
    </ligand>
</feature>
<name>A0A1G2DD96_9BACT</name>
<dbReference type="GO" id="GO:0071555">
    <property type="term" value="P:cell wall organization"/>
    <property type="evidence" value="ECO:0007669"/>
    <property type="project" value="UniProtKB-KW"/>
</dbReference>
<feature type="binding site" evidence="12">
    <location>
        <position position="95"/>
    </location>
    <ligand>
        <name>UDP-N-acetyl-alpha-D-glucosamine</name>
        <dbReference type="ChEBI" id="CHEBI:57705"/>
    </ligand>
</feature>
<reference evidence="14 15" key="1">
    <citation type="journal article" date="2016" name="Nat. Commun.">
        <title>Thousands of microbial genomes shed light on interconnected biogeochemical processes in an aquifer system.</title>
        <authorList>
            <person name="Anantharaman K."/>
            <person name="Brown C.T."/>
            <person name="Hug L.A."/>
            <person name="Sharon I."/>
            <person name="Castelle C.J."/>
            <person name="Probst A.J."/>
            <person name="Thomas B.C."/>
            <person name="Singh A."/>
            <person name="Wilkins M.J."/>
            <person name="Karaoz U."/>
            <person name="Brodie E.L."/>
            <person name="Williams K.H."/>
            <person name="Hubbard S.S."/>
            <person name="Banfield J.F."/>
        </authorList>
    </citation>
    <scope>NUCLEOTIDE SEQUENCE [LARGE SCALE GENOMIC DNA]</scope>
</reference>
<dbReference type="UniPathway" id="UPA00219"/>
<dbReference type="PANTHER" id="PTHR43783">
    <property type="entry name" value="UDP-N-ACETYLGLUCOSAMINE 1-CARBOXYVINYLTRANSFERASE"/>
    <property type="match status" value="1"/>
</dbReference>
<dbReference type="InterPro" id="IPR001986">
    <property type="entry name" value="Enolpyruvate_Tfrase_dom"/>
</dbReference>
<dbReference type="EC" id="2.5.1.7" evidence="12"/>
<keyword evidence="4 12" id="KW-0132">Cell division</keyword>
<evidence type="ECO:0000256" key="11">
    <source>
        <dbReference type="ARBA" id="ARBA00047527"/>
    </source>
</evidence>
<dbReference type="InterPro" id="IPR005750">
    <property type="entry name" value="UDP_GlcNAc_COvinyl_MurA"/>
</dbReference>
<keyword evidence="5 12" id="KW-0808">Transferase</keyword>
<proteinExistence type="inferred from homology"/>
<sequence length="427" mass="46254">MPEHFSIRGAKGRTLSGKIAVCGAKNAALKGVAASILFRTPLTLTNVPEIEDVSRMLEILRTMGAQITFGEHQATIDARGLSETTLTPDIAKRLRASIVLTGPILARHGFVRFPHPGGCVIGERPIDLFIEGYKKMGAQVKQSGKFYDIRAQRGGLRGAELFFRLQSVTGTETFMMAAVLAKGRTVIKNAAMEPEIKWLADLLNASGAHISGAGTPTITIEGGDPLDAQGKSFRVIPDRIEAGSFLILGALAAKRLLIDEMVPEHIESLIEILSATGVKIVRGERSLSVSAPKRWQTLRSVSVRTHEYPGLATDLQAPLTVFMTQALGESLVFETIFEGRLSYIESLNRMGANIAMMDPHRVLVKGPTPLSGKQLESPDLRAGLAFVIAAVTAEGTSVIHNIYNIDRGYERIEERLRAIGVDIVRAN</sequence>
<evidence type="ECO:0000256" key="2">
    <source>
        <dbReference type="ARBA" id="ARBA00004752"/>
    </source>
</evidence>
<dbReference type="GO" id="GO:0008360">
    <property type="term" value="P:regulation of cell shape"/>
    <property type="evidence" value="ECO:0007669"/>
    <property type="project" value="UniProtKB-KW"/>
</dbReference>
<dbReference type="GO" id="GO:0051301">
    <property type="term" value="P:cell division"/>
    <property type="evidence" value="ECO:0007669"/>
    <property type="project" value="UniProtKB-KW"/>
</dbReference>
<comment type="caution">
    <text evidence="14">The sequence shown here is derived from an EMBL/GenBank/DDBJ whole genome shotgun (WGS) entry which is preliminary data.</text>
</comment>
<gene>
    <name evidence="12" type="primary">murA</name>
    <name evidence="14" type="ORF">A2942_03180</name>
</gene>
<dbReference type="GO" id="GO:0019277">
    <property type="term" value="P:UDP-N-acetylgalactosamine biosynthetic process"/>
    <property type="evidence" value="ECO:0007669"/>
    <property type="project" value="InterPro"/>
</dbReference>
<evidence type="ECO:0000256" key="10">
    <source>
        <dbReference type="ARBA" id="ARBA00038367"/>
    </source>
</evidence>
<evidence type="ECO:0000256" key="8">
    <source>
        <dbReference type="ARBA" id="ARBA00023306"/>
    </source>
</evidence>
<protein>
    <recommendedName>
        <fullName evidence="12">UDP-N-acetylglucosamine 1-carboxyvinyltransferase</fullName>
        <ecNumber evidence="12">2.5.1.7</ecNumber>
    </recommendedName>
    <alternativeName>
        <fullName evidence="12">Enoylpyruvate transferase</fullName>
    </alternativeName>
    <alternativeName>
        <fullName evidence="12">UDP-N-acetylglucosamine enolpyruvyl transferase</fullName>
        <shortName evidence="12">EPT</shortName>
    </alternativeName>
</protein>
<dbReference type="GO" id="GO:0005737">
    <property type="term" value="C:cytoplasm"/>
    <property type="evidence" value="ECO:0007669"/>
    <property type="project" value="UniProtKB-SubCell"/>
</dbReference>
<dbReference type="GO" id="GO:0009252">
    <property type="term" value="P:peptidoglycan biosynthetic process"/>
    <property type="evidence" value="ECO:0007669"/>
    <property type="project" value="UniProtKB-UniRule"/>
</dbReference>
<evidence type="ECO:0000256" key="4">
    <source>
        <dbReference type="ARBA" id="ARBA00022618"/>
    </source>
</evidence>
<dbReference type="InterPro" id="IPR013792">
    <property type="entry name" value="RNA3'P_cycl/enolpyr_Trfase_a/b"/>
</dbReference>
<feature type="domain" description="Enolpyruvate transferase" evidence="13">
    <location>
        <begin position="11"/>
        <end position="416"/>
    </location>
</feature>
<evidence type="ECO:0000259" key="13">
    <source>
        <dbReference type="Pfam" id="PF00275"/>
    </source>
</evidence>
<dbReference type="GO" id="GO:0008760">
    <property type="term" value="F:UDP-N-acetylglucosamine 1-carboxyvinyltransferase activity"/>
    <property type="evidence" value="ECO:0007669"/>
    <property type="project" value="UniProtKB-UniRule"/>
</dbReference>
<comment type="similarity">
    <text evidence="10 12">Belongs to the EPSP synthase family. MurA subfamily.</text>
</comment>
<feature type="binding site" evidence="12">
    <location>
        <position position="336"/>
    </location>
    <ligand>
        <name>UDP-N-acetyl-alpha-D-glucosamine</name>
        <dbReference type="ChEBI" id="CHEBI:57705"/>
    </ligand>
</feature>
<comment type="pathway">
    <text evidence="2 12">Cell wall biogenesis; peptidoglycan biosynthesis.</text>
</comment>
<dbReference type="InterPro" id="IPR050068">
    <property type="entry name" value="MurA_subfamily"/>
</dbReference>
<keyword evidence="6 12" id="KW-0133">Cell shape</keyword>
<comment type="caution">
    <text evidence="12">Lacks conserved residue(s) required for the propagation of feature annotation.</text>
</comment>
<dbReference type="HAMAP" id="MF_00111">
    <property type="entry name" value="MurA"/>
    <property type="match status" value="1"/>
</dbReference>
<dbReference type="STRING" id="1798665.A2942_03180"/>
<feature type="binding site" evidence="12">
    <location>
        <position position="314"/>
    </location>
    <ligand>
        <name>UDP-N-acetyl-alpha-D-glucosamine</name>
        <dbReference type="ChEBI" id="CHEBI:57705"/>
    </ligand>
</feature>
<keyword evidence="12" id="KW-0670">Pyruvate</keyword>
<dbReference type="AlphaFoldDB" id="A0A1G2DD96"/>
<organism evidence="14 15">
    <name type="scientific">Candidatus Lloydbacteria bacterium RIFCSPLOWO2_01_FULL_50_20</name>
    <dbReference type="NCBI Taxonomy" id="1798665"/>
    <lineage>
        <taxon>Bacteria</taxon>
        <taxon>Candidatus Lloydiibacteriota</taxon>
    </lineage>
</organism>
<dbReference type="NCBIfam" id="TIGR01072">
    <property type="entry name" value="murA"/>
    <property type="match status" value="1"/>
</dbReference>
<evidence type="ECO:0000256" key="1">
    <source>
        <dbReference type="ARBA" id="ARBA00004496"/>
    </source>
</evidence>
<dbReference type="Proteomes" id="UP000178534">
    <property type="component" value="Unassembled WGS sequence"/>
</dbReference>
<comment type="subcellular location">
    <subcellularLocation>
        <location evidence="1 12">Cytoplasm</location>
    </subcellularLocation>
</comment>
<evidence type="ECO:0000256" key="9">
    <source>
        <dbReference type="ARBA" id="ARBA00023316"/>
    </source>
</evidence>
<comment type="catalytic activity">
    <reaction evidence="11 12">
        <text>phosphoenolpyruvate + UDP-N-acetyl-alpha-D-glucosamine = UDP-N-acetyl-3-O-(1-carboxyvinyl)-alpha-D-glucosamine + phosphate</text>
        <dbReference type="Rhea" id="RHEA:18681"/>
        <dbReference type="ChEBI" id="CHEBI:43474"/>
        <dbReference type="ChEBI" id="CHEBI:57705"/>
        <dbReference type="ChEBI" id="CHEBI:58702"/>
        <dbReference type="ChEBI" id="CHEBI:68483"/>
        <dbReference type="EC" id="2.5.1.7"/>
    </reaction>
</comment>
<dbReference type="Pfam" id="PF00275">
    <property type="entry name" value="EPSP_synthase"/>
    <property type="match status" value="1"/>
</dbReference>
<dbReference type="PANTHER" id="PTHR43783:SF1">
    <property type="entry name" value="UDP-N-ACETYLGLUCOSAMINE 1-CARBOXYVINYLTRANSFERASE"/>
    <property type="match status" value="1"/>
</dbReference>
<evidence type="ECO:0000256" key="6">
    <source>
        <dbReference type="ARBA" id="ARBA00022960"/>
    </source>
</evidence>
<dbReference type="NCBIfam" id="NF006873">
    <property type="entry name" value="PRK09369.1"/>
    <property type="match status" value="1"/>
</dbReference>
<evidence type="ECO:0000256" key="3">
    <source>
        <dbReference type="ARBA" id="ARBA00022490"/>
    </source>
</evidence>
<keyword evidence="8 12" id="KW-0131">Cell cycle</keyword>
<accession>A0A1G2DD96</accession>
<dbReference type="Gene3D" id="3.65.10.10">
    <property type="entry name" value="Enolpyruvate transferase domain"/>
    <property type="match status" value="2"/>
</dbReference>
<dbReference type="SUPFAM" id="SSF55205">
    <property type="entry name" value="EPT/RTPC-like"/>
    <property type="match status" value="1"/>
</dbReference>
<dbReference type="InterPro" id="IPR036968">
    <property type="entry name" value="Enolpyruvate_Tfrase_sf"/>
</dbReference>
<evidence type="ECO:0000256" key="7">
    <source>
        <dbReference type="ARBA" id="ARBA00022984"/>
    </source>
</evidence>
<keyword evidence="7 12" id="KW-0573">Peptidoglycan synthesis</keyword>
<dbReference type="CDD" id="cd01555">
    <property type="entry name" value="UdpNAET"/>
    <property type="match status" value="1"/>
</dbReference>
<comment type="function">
    <text evidence="12">Cell wall formation. Adds enolpyruvyl to UDP-N-acetylglucosamine.</text>
</comment>
<evidence type="ECO:0000313" key="15">
    <source>
        <dbReference type="Proteomes" id="UP000178534"/>
    </source>
</evidence>
<feature type="binding site" evidence="12">
    <location>
        <begin position="25"/>
        <end position="26"/>
    </location>
    <ligand>
        <name>phosphoenolpyruvate</name>
        <dbReference type="ChEBI" id="CHEBI:58702"/>
    </ligand>
</feature>
<evidence type="ECO:0000256" key="12">
    <source>
        <dbReference type="HAMAP-Rule" id="MF_00111"/>
    </source>
</evidence>
<feature type="modified residue" description="2-(S-cysteinyl)pyruvic acid O-phosphothioketal" evidence="12">
    <location>
        <position position="119"/>
    </location>
</feature>